<dbReference type="InterPro" id="IPR043408">
    <property type="entry name" value="IQCK"/>
</dbReference>
<accession>A0A1B6CCZ5</accession>
<dbReference type="PROSITE" id="PS50096">
    <property type="entry name" value="IQ"/>
    <property type="match status" value="1"/>
</dbReference>
<dbReference type="Pfam" id="PF00612">
    <property type="entry name" value="IQ"/>
    <property type="match status" value="1"/>
</dbReference>
<dbReference type="AlphaFoldDB" id="A0A1B6CCZ5"/>
<dbReference type="EMBL" id="GEDC01025979">
    <property type="protein sequence ID" value="JAS11319.1"/>
    <property type="molecule type" value="Transcribed_RNA"/>
</dbReference>
<organism evidence="1">
    <name type="scientific">Clastoptera arizonana</name>
    <name type="common">Arizona spittle bug</name>
    <dbReference type="NCBI Taxonomy" id="38151"/>
    <lineage>
        <taxon>Eukaryota</taxon>
        <taxon>Metazoa</taxon>
        <taxon>Ecdysozoa</taxon>
        <taxon>Arthropoda</taxon>
        <taxon>Hexapoda</taxon>
        <taxon>Insecta</taxon>
        <taxon>Pterygota</taxon>
        <taxon>Neoptera</taxon>
        <taxon>Paraneoptera</taxon>
        <taxon>Hemiptera</taxon>
        <taxon>Auchenorrhyncha</taxon>
        <taxon>Cercopoidea</taxon>
        <taxon>Clastopteridae</taxon>
        <taxon>Clastoptera</taxon>
    </lineage>
</organism>
<proteinExistence type="predicted"/>
<protein>
    <submittedName>
        <fullName evidence="1">Uncharacterized protein</fullName>
    </submittedName>
</protein>
<feature type="non-terminal residue" evidence="1">
    <location>
        <position position="144"/>
    </location>
</feature>
<sequence length="144" mass="16817">MAVSDLQGLTEIPNAKLNFLDNEVFPTLLPALKLTLDEVKRNNCLLTQKSQFNGIDYLAELLWNKNPQHNERTYTGIFEIPFAVQSLLENPRPIYPKSWLWTEEKAAIVIQSAIRGFIVRCKPHVQEMRQFWKTLAEEKKEKLY</sequence>
<dbReference type="PANTHER" id="PTHR34927">
    <property type="entry name" value="IQ DOMAIN-CONTAINING PROTEIN K"/>
    <property type="match status" value="1"/>
</dbReference>
<dbReference type="InterPro" id="IPR000048">
    <property type="entry name" value="IQ_motif_EF-hand-BS"/>
</dbReference>
<evidence type="ECO:0000313" key="1">
    <source>
        <dbReference type="EMBL" id="JAS11319.1"/>
    </source>
</evidence>
<dbReference type="PANTHER" id="PTHR34927:SF1">
    <property type="entry name" value="IQ DOMAIN-CONTAINING PROTEIN K"/>
    <property type="match status" value="1"/>
</dbReference>
<name>A0A1B6CCZ5_9HEMI</name>
<dbReference type="SMART" id="SM00015">
    <property type="entry name" value="IQ"/>
    <property type="match status" value="1"/>
</dbReference>
<gene>
    <name evidence="1" type="ORF">g.454</name>
</gene>
<reference evidence="1" key="1">
    <citation type="submission" date="2015-12" db="EMBL/GenBank/DDBJ databases">
        <title>De novo transcriptome assembly of four potential Pierce s Disease insect vectors from Arizona vineyards.</title>
        <authorList>
            <person name="Tassone E.E."/>
        </authorList>
    </citation>
    <scope>NUCLEOTIDE SEQUENCE</scope>
</reference>